<proteinExistence type="predicted"/>
<sequence>MRRKIQYCEDNETIHSYYVPHERNPCGCGSNLYHLQYDGKNIYGVCNACKEDLYIYNDDVIQEKLNKGIWR</sequence>
<name>A0A8S5SUG8_9CAUD</name>
<accession>A0A8S5SUG8</accession>
<dbReference type="EMBL" id="BK032682">
    <property type="protein sequence ID" value="DAF54685.1"/>
    <property type="molecule type" value="Genomic_DNA"/>
</dbReference>
<organism evidence="1">
    <name type="scientific">Siphoviridae sp. ctqPo10</name>
    <dbReference type="NCBI Taxonomy" id="2827948"/>
    <lineage>
        <taxon>Viruses</taxon>
        <taxon>Duplodnaviria</taxon>
        <taxon>Heunggongvirae</taxon>
        <taxon>Uroviricota</taxon>
        <taxon>Caudoviricetes</taxon>
    </lineage>
</organism>
<reference evidence="1" key="1">
    <citation type="journal article" date="2021" name="Proc. Natl. Acad. Sci. U.S.A.">
        <title>A Catalog of Tens of Thousands of Viruses from Human Metagenomes Reveals Hidden Associations with Chronic Diseases.</title>
        <authorList>
            <person name="Tisza M.J."/>
            <person name="Buck C.B."/>
        </authorList>
    </citation>
    <scope>NUCLEOTIDE SEQUENCE</scope>
    <source>
        <strain evidence="1">CtqPo10</strain>
    </source>
</reference>
<protein>
    <submittedName>
        <fullName evidence="1">Uncharacterized protein</fullName>
    </submittedName>
</protein>
<evidence type="ECO:0000313" key="1">
    <source>
        <dbReference type="EMBL" id="DAF54685.1"/>
    </source>
</evidence>